<accession>A0A077RC50</accession>
<evidence type="ECO:0000256" key="2">
    <source>
        <dbReference type="SAM" id="MobiDB-lite"/>
    </source>
</evidence>
<evidence type="ECO:0000256" key="1">
    <source>
        <dbReference type="ARBA" id="ARBA00005595"/>
    </source>
</evidence>
<name>A0A077RC50_9BASI</name>
<dbReference type="GO" id="GO:0000398">
    <property type="term" value="P:mRNA splicing, via spliceosome"/>
    <property type="evidence" value="ECO:0007669"/>
    <property type="project" value="InterPro"/>
</dbReference>
<dbReference type="GO" id="GO:0071014">
    <property type="term" value="C:post-mRNA release spliceosomal complex"/>
    <property type="evidence" value="ECO:0007669"/>
    <property type="project" value="TreeGrafter"/>
</dbReference>
<dbReference type="InterPro" id="IPR007590">
    <property type="entry name" value="Saf4/Yju2"/>
</dbReference>
<reference evidence="3" key="1">
    <citation type="journal article" date="2014" name="Genome Biol. Evol.">
        <title>Gene Loss Rather Than Gene Gain Is Associated with a Host Jump from Monocots to Dicots in the Smut Fungus Melanopsichium pennsylvanicum.</title>
        <authorList>
            <person name="Sharma R."/>
            <person name="Mishra B."/>
            <person name="Runge F."/>
            <person name="Thines M."/>
        </authorList>
    </citation>
    <scope>NUCLEOTIDE SEQUENCE</scope>
    <source>
        <strain evidence="3">4</strain>
    </source>
</reference>
<dbReference type="Pfam" id="PF04502">
    <property type="entry name" value="Saf4_Yju2"/>
    <property type="match status" value="1"/>
</dbReference>
<organism evidence="3">
    <name type="scientific">Melanopsichium pennsylvanicum 4</name>
    <dbReference type="NCBI Taxonomy" id="1398559"/>
    <lineage>
        <taxon>Eukaryota</taxon>
        <taxon>Fungi</taxon>
        <taxon>Dikarya</taxon>
        <taxon>Basidiomycota</taxon>
        <taxon>Ustilaginomycotina</taxon>
        <taxon>Ustilaginomycetes</taxon>
        <taxon>Ustilaginales</taxon>
        <taxon>Ustilaginaceae</taxon>
        <taxon>Melanopsichium</taxon>
    </lineage>
</organism>
<comment type="similarity">
    <text evidence="1">Belongs to the CWC16 family.</text>
</comment>
<dbReference type="PANTHER" id="PTHR12111:SF2">
    <property type="entry name" value="SPLICING FACTOR YJU2B-RELATED"/>
    <property type="match status" value="1"/>
</dbReference>
<feature type="compositionally biased region" description="Polar residues" evidence="2">
    <location>
        <begin position="275"/>
        <end position="288"/>
    </location>
</feature>
<dbReference type="AlphaFoldDB" id="A0A077RC50"/>
<proteinExistence type="inferred from homology"/>
<dbReference type="EMBL" id="HG529706">
    <property type="protein sequence ID" value="CDI56922.1"/>
    <property type="molecule type" value="Genomic_DNA"/>
</dbReference>
<sequence>MQGFGMGRYRPPDSDPRREPFNQSHHLAARARKLQSHGILVVRFELPFNVICLSCDAHLAQGRRINAEKKQVGEYLNTKIWGFGCKCVCGHRFEIRTDPQNAQYVVESGARKQVQEWDPEENGGHPVYDTQAKHREGEGEDGGPQDAFAKLEKEQKLKFKAKARQARIAELERHSEKQWSDPYTLNSNLRKTFRKAKRKRTAQIEADIDLKRRIGWNDEKALIQPSPSASERDGKLWREKTASVKHNKMKEKVLTAAQRLQATLIANSRKKANPFLQQSNKSTSSTMPNGDEGRLIQSSSSSSPSAERI</sequence>
<feature type="compositionally biased region" description="Basic and acidic residues" evidence="2">
    <location>
        <begin position="10"/>
        <end position="20"/>
    </location>
</feature>
<feature type="region of interest" description="Disordered" evidence="2">
    <location>
        <begin position="265"/>
        <end position="309"/>
    </location>
</feature>
<evidence type="ECO:0000313" key="3">
    <source>
        <dbReference type="EMBL" id="CDI56922.1"/>
    </source>
</evidence>
<feature type="region of interest" description="Disordered" evidence="2">
    <location>
        <begin position="111"/>
        <end position="146"/>
    </location>
</feature>
<dbReference type="GO" id="GO:0005684">
    <property type="term" value="C:U2-type spliceosomal complex"/>
    <property type="evidence" value="ECO:0007669"/>
    <property type="project" value="TreeGrafter"/>
</dbReference>
<feature type="compositionally biased region" description="Low complexity" evidence="2">
    <location>
        <begin position="298"/>
        <end position="309"/>
    </location>
</feature>
<dbReference type="PANTHER" id="PTHR12111">
    <property type="entry name" value="SPLICING FACTOR YJU2"/>
    <property type="match status" value="1"/>
</dbReference>
<feature type="region of interest" description="Disordered" evidence="2">
    <location>
        <begin position="1"/>
        <end position="25"/>
    </location>
</feature>
<protein>
    <submittedName>
        <fullName evidence="3">Uncharacterized protein</fullName>
    </submittedName>
</protein>